<feature type="transmembrane region" description="Helical" evidence="1">
    <location>
        <begin position="12"/>
        <end position="30"/>
    </location>
</feature>
<dbReference type="Proteomes" id="UP001219585">
    <property type="component" value="Chromosome"/>
</dbReference>
<dbReference type="EMBL" id="CP113527">
    <property type="protein sequence ID" value="WDV05015.1"/>
    <property type="molecule type" value="Genomic_DNA"/>
</dbReference>
<gene>
    <name evidence="3" type="ORF">OU989_11850</name>
</gene>
<feature type="transmembrane region" description="Helical" evidence="1">
    <location>
        <begin position="51"/>
        <end position="73"/>
    </location>
</feature>
<proteinExistence type="predicted"/>
<keyword evidence="1" id="KW-0472">Membrane</keyword>
<dbReference type="Pfam" id="PF19701">
    <property type="entry name" value="DUF6199"/>
    <property type="match status" value="1"/>
</dbReference>
<protein>
    <recommendedName>
        <fullName evidence="2">DUF6199 domain-containing protein</fullName>
    </recommendedName>
</protein>
<evidence type="ECO:0000313" key="4">
    <source>
        <dbReference type="Proteomes" id="UP001219585"/>
    </source>
</evidence>
<accession>A0AAJ5RL23</accession>
<evidence type="ECO:0000256" key="1">
    <source>
        <dbReference type="SAM" id="Phobius"/>
    </source>
</evidence>
<sequence length="77" mass="8953">MLFISIVLSIPVYGYCIWSLYDPVESFLFFERWRYKETPEVSELQIKLIRIGSVFGMVIVTIYLIVVAVQTFAPSEP</sequence>
<dbReference type="InterPro" id="IPR045679">
    <property type="entry name" value="DUF6199"/>
</dbReference>
<dbReference type="RefSeq" id="WP_274793248.1">
    <property type="nucleotide sequence ID" value="NZ_CP113527.1"/>
</dbReference>
<feature type="domain" description="DUF6199" evidence="2">
    <location>
        <begin position="10"/>
        <end position="67"/>
    </location>
</feature>
<name>A0AAJ5RL23_9BACI</name>
<reference evidence="3" key="1">
    <citation type="submission" date="2022-11" db="EMBL/GenBank/DDBJ databases">
        <title>Lysinibacillus irui.</title>
        <authorList>
            <person name="Akintayo S.O."/>
        </authorList>
    </citation>
    <scope>NUCLEOTIDE SEQUENCE</scope>
    <source>
        <strain evidence="3">IRB4-01</strain>
    </source>
</reference>
<dbReference type="KEGG" id="liu:OU989_11850"/>
<keyword evidence="1" id="KW-1133">Transmembrane helix</keyword>
<keyword evidence="1" id="KW-0812">Transmembrane</keyword>
<evidence type="ECO:0000259" key="2">
    <source>
        <dbReference type="Pfam" id="PF19701"/>
    </source>
</evidence>
<organism evidence="3 4">
    <name type="scientific">Lysinibacillus irui</name>
    <dbReference type="NCBI Taxonomy" id="2998077"/>
    <lineage>
        <taxon>Bacteria</taxon>
        <taxon>Bacillati</taxon>
        <taxon>Bacillota</taxon>
        <taxon>Bacilli</taxon>
        <taxon>Bacillales</taxon>
        <taxon>Bacillaceae</taxon>
        <taxon>Lysinibacillus</taxon>
    </lineage>
</organism>
<dbReference type="AlphaFoldDB" id="A0AAJ5RL23"/>
<evidence type="ECO:0000313" key="3">
    <source>
        <dbReference type="EMBL" id="WDV05015.1"/>
    </source>
</evidence>